<dbReference type="Proteomes" id="UP000036338">
    <property type="component" value="Unassembled WGS sequence"/>
</dbReference>
<sequence>MSTLSETLDPSAPPPRVARLVLVTPDGAVVGCLPPMPVAIPWWQEVESVVRAARERHRVDVTILRLLETARDRAPGGEVTYLAEIAEPVPAECWTGNIEPHSLRQRYARPGGPAADLGWAARVLADRGLSATAKPVQVRTWNLSSVWRIPIGGQSAWLKVVPPFLGHEGRVITALAGRRVPTLLGHDECGRILLAEIPGDDQFDAALPQLLGMVTLLVDMQAEWIDRIDALRTMRLPDWSGANLAADIADVVERTGATLSRDERASLRHFTSGLAARFAEIDACGLPHTLVHGDCHPGNFRGTRSALTLLDWGDSGIGHPLLDQSAFLDAVPRDYAATIKDHWHREWLAKLPGCDPTRAATLLAPIATARRAVIYQRFIDNIEPSEQIYHRGDPADWLGQTAALVATPE</sequence>
<evidence type="ECO:0000259" key="1">
    <source>
        <dbReference type="Pfam" id="PF01636"/>
    </source>
</evidence>
<dbReference type="SUPFAM" id="SSF56112">
    <property type="entry name" value="Protein kinase-like (PK-like)"/>
    <property type="match status" value="1"/>
</dbReference>
<gene>
    <name evidence="2" type="ORF">VL15_07405</name>
</gene>
<name>A0A0J5X8N8_BURCE</name>
<organism evidence="2 3">
    <name type="scientific">Burkholderia cepacia</name>
    <name type="common">Pseudomonas cepacia</name>
    <dbReference type="NCBI Taxonomy" id="292"/>
    <lineage>
        <taxon>Bacteria</taxon>
        <taxon>Pseudomonadati</taxon>
        <taxon>Pseudomonadota</taxon>
        <taxon>Betaproteobacteria</taxon>
        <taxon>Burkholderiales</taxon>
        <taxon>Burkholderiaceae</taxon>
        <taxon>Burkholderia</taxon>
        <taxon>Burkholderia cepacia complex</taxon>
    </lineage>
</organism>
<dbReference type="EMBL" id="LDWR01000012">
    <property type="protein sequence ID" value="KML60926.1"/>
    <property type="molecule type" value="Genomic_DNA"/>
</dbReference>
<dbReference type="InterPro" id="IPR011009">
    <property type="entry name" value="Kinase-like_dom_sf"/>
</dbReference>
<dbReference type="Pfam" id="PF01636">
    <property type="entry name" value="APH"/>
    <property type="match status" value="1"/>
</dbReference>
<dbReference type="AlphaFoldDB" id="A0A0J5X8N8"/>
<dbReference type="InterPro" id="IPR002575">
    <property type="entry name" value="Aminoglycoside_PTrfase"/>
</dbReference>
<proteinExistence type="predicted"/>
<reference evidence="2 3" key="1">
    <citation type="submission" date="2015-05" db="EMBL/GenBank/DDBJ databases">
        <title>Draft genome of Burkholderia cepacia LK29.</title>
        <authorList>
            <person name="Chan X.Y."/>
        </authorList>
    </citation>
    <scope>NUCLEOTIDE SEQUENCE [LARGE SCALE GENOMIC DNA]</scope>
    <source>
        <strain evidence="2 3">LK29</strain>
    </source>
</reference>
<feature type="domain" description="Aminoglycoside phosphotransferase" evidence="1">
    <location>
        <begin position="165"/>
        <end position="348"/>
    </location>
</feature>
<protein>
    <recommendedName>
        <fullName evidence="1">Aminoglycoside phosphotransferase domain-containing protein</fullName>
    </recommendedName>
</protein>
<evidence type="ECO:0000313" key="3">
    <source>
        <dbReference type="Proteomes" id="UP000036338"/>
    </source>
</evidence>
<evidence type="ECO:0000313" key="2">
    <source>
        <dbReference type="EMBL" id="KML60926.1"/>
    </source>
</evidence>
<accession>A0A0J5X8N8</accession>
<dbReference type="PATRIC" id="fig|292.27.peg.869"/>
<comment type="caution">
    <text evidence="2">The sequence shown here is derived from an EMBL/GenBank/DDBJ whole genome shotgun (WGS) entry which is preliminary data.</text>
</comment>
<dbReference type="Gene3D" id="3.90.1200.10">
    <property type="match status" value="1"/>
</dbReference>